<name>A0A2D0NDF5_FLAN2</name>
<proteinExistence type="predicted"/>
<sequence length="91" mass="10401">MVTLVQAENIVSNYLNGMMPVEVAVNRDATVAFTEGFYFKFQTTVGTKRLPLHGLFPLMVDCRTGRIHEPKRSGSVEELIAWFRDQIRPEE</sequence>
<keyword evidence="2" id="KW-1185">Reference proteome</keyword>
<reference evidence="1 2" key="1">
    <citation type="submission" date="2017-10" db="EMBL/GenBank/DDBJ databases">
        <title>The draft genome sequence of Lewinella nigricans NBRC 102662.</title>
        <authorList>
            <person name="Wang K."/>
        </authorList>
    </citation>
    <scope>NUCLEOTIDE SEQUENCE [LARGE SCALE GENOMIC DNA]</scope>
    <source>
        <strain evidence="1 2">NBRC 102662</strain>
    </source>
</reference>
<evidence type="ECO:0000313" key="1">
    <source>
        <dbReference type="EMBL" id="PHN06438.1"/>
    </source>
</evidence>
<accession>A0A2D0NDF5</accession>
<organism evidence="1 2">
    <name type="scientific">Flavilitoribacter nigricans (strain ATCC 23147 / DSM 23189 / NBRC 102662 / NCIMB 1420 / SS-2)</name>
    <name type="common">Lewinella nigricans</name>
    <dbReference type="NCBI Taxonomy" id="1122177"/>
    <lineage>
        <taxon>Bacteria</taxon>
        <taxon>Pseudomonadati</taxon>
        <taxon>Bacteroidota</taxon>
        <taxon>Saprospiria</taxon>
        <taxon>Saprospirales</taxon>
        <taxon>Lewinellaceae</taxon>
        <taxon>Flavilitoribacter</taxon>
    </lineage>
</organism>
<evidence type="ECO:0000313" key="2">
    <source>
        <dbReference type="Proteomes" id="UP000223913"/>
    </source>
</evidence>
<dbReference type="EMBL" id="PDUD01000018">
    <property type="protein sequence ID" value="PHN06438.1"/>
    <property type="molecule type" value="Genomic_DNA"/>
</dbReference>
<dbReference type="RefSeq" id="WP_099150422.1">
    <property type="nucleotide sequence ID" value="NZ_PDUD01000018.1"/>
</dbReference>
<comment type="caution">
    <text evidence="1">The sequence shown here is derived from an EMBL/GenBank/DDBJ whole genome shotgun (WGS) entry which is preliminary data.</text>
</comment>
<protein>
    <submittedName>
        <fullName evidence="1">Uncharacterized protein</fullName>
    </submittedName>
</protein>
<dbReference type="AlphaFoldDB" id="A0A2D0NDF5"/>
<gene>
    <name evidence="1" type="ORF">CRP01_12785</name>
</gene>
<dbReference type="Proteomes" id="UP000223913">
    <property type="component" value="Unassembled WGS sequence"/>
</dbReference>